<dbReference type="PANTHER" id="PTHR42101">
    <property type="entry name" value="CHROMOSOME 16, WHOLE GENOME SHOTGUN SEQUENCE"/>
    <property type="match status" value="1"/>
</dbReference>
<name>A0ABR1WFZ2_9PEZI</name>
<organism evidence="2 3">
    <name type="scientific">Apiospora saccharicola</name>
    <dbReference type="NCBI Taxonomy" id="335842"/>
    <lineage>
        <taxon>Eukaryota</taxon>
        <taxon>Fungi</taxon>
        <taxon>Dikarya</taxon>
        <taxon>Ascomycota</taxon>
        <taxon>Pezizomycotina</taxon>
        <taxon>Sordariomycetes</taxon>
        <taxon>Xylariomycetidae</taxon>
        <taxon>Amphisphaeriales</taxon>
        <taxon>Apiosporaceae</taxon>
        <taxon>Apiospora</taxon>
    </lineage>
</organism>
<dbReference type="Proteomes" id="UP001446871">
    <property type="component" value="Unassembled WGS sequence"/>
</dbReference>
<evidence type="ECO:0000313" key="3">
    <source>
        <dbReference type="Proteomes" id="UP001446871"/>
    </source>
</evidence>
<keyword evidence="1" id="KW-1133">Transmembrane helix</keyword>
<feature type="transmembrane region" description="Helical" evidence="1">
    <location>
        <begin position="96"/>
        <end position="114"/>
    </location>
</feature>
<dbReference type="EMBL" id="JAQQWM010000001">
    <property type="protein sequence ID" value="KAK8082373.1"/>
    <property type="molecule type" value="Genomic_DNA"/>
</dbReference>
<keyword evidence="3" id="KW-1185">Reference proteome</keyword>
<dbReference type="PANTHER" id="PTHR42101:SF1">
    <property type="entry name" value="LOW TEMPERATURE REQUIREMENT A"/>
    <property type="match status" value="1"/>
</dbReference>
<sequence length="697" mass="78135">MPGDADLDYAGERIRIISTRIQDHRKPSNHVTGHAHEDHGVTVNTASDLDVPVFTKTSEALEAGDRIETFAYGQFTEPRRVQLRGRQEPPSHNSDVSLFYDLWFVANLNVFASIHGITDAATLRSFVGYIFLLWTTWLMTSIYDVRFTSESILERCCRGAHLGVMTGFAVIATSFNPEKQIASVYQAMSFLLTVSRFVLAIQYALSGWQVRKFKHGRRPLFATAAFHLAAAVAYLVGRNSQGYIAWYVISLVEMALHLVCSQFSPVLTFIGSHFGERFDLLTLIVIGEGVIILAKNITLVVKDTYLKDATLTVWSPALIGIVTSATAIIYIIFQLYFDWMHGEDESMSTRHQVWWAALHLPFHIAMLLLVEGANQFISWWRISESIDIASNKLLNLDDVDPTSEAVANALGQRVLAWLDKYPPLDILDSYKGVNTTLDQIRSLPDSFWGNNTIPDSDPTMVQWTNDVTELFITMVSGIFNNFDVEAQEETTNNATIAARDSNSVLPQSEMLETIATRFRLVFIYAFLCAGIVLLFLTIMHIISKQRGWTPFNLFRTAICIALALGLALTTLVATNEEAVDTFMGSPWMLPTITLSYFTALVLTHLPHPRRFGLGKYGRGTYKEVHERQHGSDEMPLKHTVTQIIITRPSRDFDPYEGRTGVFMSAEAGMASPGYNNTFDTFHQELQSPPNGVAPVFI</sequence>
<reference evidence="2 3" key="1">
    <citation type="submission" date="2023-01" db="EMBL/GenBank/DDBJ databases">
        <title>Analysis of 21 Apiospora genomes using comparative genomics revels a genus with tremendous synthesis potential of carbohydrate active enzymes and secondary metabolites.</title>
        <authorList>
            <person name="Sorensen T."/>
        </authorList>
    </citation>
    <scope>NUCLEOTIDE SEQUENCE [LARGE SCALE GENOMIC DNA]</scope>
    <source>
        <strain evidence="2 3">CBS 83171</strain>
    </source>
</reference>
<dbReference type="InterPro" id="IPR010640">
    <property type="entry name" value="Low_temperature_requirement_A"/>
</dbReference>
<feature type="transmembrane region" description="Helical" evidence="1">
    <location>
        <begin position="126"/>
        <end position="145"/>
    </location>
</feature>
<feature type="transmembrane region" description="Helical" evidence="1">
    <location>
        <begin position="243"/>
        <end position="268"/>
    </location>
</feature>
<evidence type="ECO:0000313" key="2">
    <source>
        <dbReference type="EMBL" id="KAK8082373.1"/>
    </source>
</evidence>
<feature type="transmembrane region" description="Helical" evidence="1">
    <location>
        <begin position="521"/>
        <end position="542"/>
    </location>
</feature>
<proteinExistence type="predicted"/>
<accession>A0ABR1WFZ2</accession>
<feature type="transmembrane region" description="Helical" evidence="1">
    <location>
        <begin position="220"/>
        <end position="237"/>
    </location>
</feature>
<feature type="transmembrane region" description="Helical" evidence="1">
    <location>
        <begin position="353"/>
        <end position="370"/>
    </location>
</feature>
<feature type="transmembrane region" description="Helical" evidence="1">
    <location>
        <begin position="280"/>
        <end position="301"/>
    </location>
</feature>
<feature type="transmembrane region" description="Helical" evidence="1">
    <location>
        <begin position="554"/>
        <end position="575"/>
    </location>
</feature>
<comment type="caution">
    <text evidence="2">The sequence shown here is derived from an EMBL/GenBank/DDBJ whole genome shotgun (WGS) entry which is preliminary data.</text>
</comment>
<feature type="transmembrane region" description="Helical" evidence="1">
    <location>
        <begin position="313"/>
        <end position="333"/>
    </location>
</feature>
<feature type="transmembrane region" description="Helical" evidence="1">
    <location>
        <begin position="157"/>
        <end position="175"/>
    </location>
</feature>
<keyword evidence="1" id="KW-0472">Membrane</keyword>
<keyword evidence="1" id="KW-0812">Transmembrane</keyword>
<dbReference type="Pfam" id="PF06772">
    <property type="entry name" value="LtrA"/>
    <property type="match status" value="1"/>
</dbReference>
<evidence type="ECO:0000256" key="1">
    <source>
        <dbReference type="SAM" id="Phobius"/>
    </source>
</evidence>
<protein>
    <submittedName>
        <fullName evidence="2">Uncharacterized protein</fullName>
    </submittedName>
</protein>
<feature type="transmembrane region" description="Helical" evidence="1">
    <location>
        <begin position="587"/>
        <end position="605"/>
    </location>
</feature>
<gene>
    <name evidence="2" type="ORF">PG996_001154</name>
</gene>
<feature type="transmembrane region" description="Helical" evidence="1">
    <location>
        <begin position="187"/>
        <end position="208"/>
    </location>
</feature>